<sequence length="281" mass="30278">MTKLVELLKTTQSEKLNTLKLGFEAQVLTVTLNRPNARNAMNMTMVDELLEVFAAIEDDANIRAVILRGAAANFCAGGDIKDMSQARQAVSEDSQAFYRLNRRFGELITRVNACPVVVVAVLEGAVLGGGFGLACVSDVAICHRKAQFGLPESGLGIPPAQIAAFVVQRIGLTQARRLALLGTRFNGAEAYRLGLVHFVCDDDEAVERKLRDTLAELRSCAPNANRVTKKIIQAVGHQPLEQLLDEAAEAFSQAVQSDEGVEGTTAFVGKRLPEWAKAGDA</sequence>
<dbReference type="Proteomes" id="UP000275394">
    <property type="component" value="Unassembled WGS sequence"/>
</dbReference>
<dbReference type="RefSeq" id="WP_123712494.1">
    <property type="nucleotide sequence ID" value="NZ_RKHR01000004.1"/>
</dbReference>
<dbReference type="Pfam" id="PF00378">
    <property type="entry name" value="ECH_1"/>
    <property type="match status" value="1"/>
</dbReference>
<evidence type="ECO:0000256" key="1">
    <source>
        <dbReference type="ARBA" id="ARBA00005254"/>
    </source>
</evidence>
<reference evidence="2 3" key="1">
    <citation type="submission" date="2018-11" db="EMBL/GenBank/DDBJ databases">
        <title>Genomic Encyclopedia of Type Strains, Phase IV (KMG-IV): sequencing the most valuable type-strain genomes for metagenomic binning, comparative biology and taxonomic classification.</title>
        <authorList>
            <person name="Goeker M."/>
        </authorList>
    </citation>
    <scope>NUCLEOTIDE SEQUENCE [LARGE SCALE GENOMIC DNA]</scope>
    <source>
        <strain evidence="2 3">DSM 100316</strain>
    </source>
</reference>
<comment type="similarity">
    <text evidence="1">Belongs to the enoyl-CoA hydratase/isomerase family.</text>
</comment>
<dbReference type="GO" id="GO:0008300">
    <property type="term" value="P:isoprenoid catabolic process"/>
    <property type="evidence" value="ECO:0007669"/>
    <property type="project" value="TreeGrafter"/>
</dbReference>
<dbReference type="GO" id="GO:0003824">
    <property type="term" value="F:catalytic activity"/>
    <property type="evidence" value="ECO:0007669"/>
    <property type="project" value="UniProtKB-ARBA"/>
</dbReference>
<dbReference type="EMBL" id="RKHR01000004">
    <property type="protein sequence ID" value="ROS01737.1"/>
    <property type="molecule type" value="Genomic_DNA"/>
</dbReference>
<name>A0A3N2DPK5_9GAMM</name>
<dbReference type="PANTHER" id="PTHR42964">
    <property type="entry name" value="ENOYL-COA HYDRATASE"/>
    <property type="match status" value="1"/>
</dbReference>
<dbReference type="CDD" id="cd06558">
    <property type="entry name" value="crotonase-like"/>
    <property type="match status" value="1"/>
</dbReference>
<dbReference type="AlphaFoldDB" id="A0A3N2DPK5"/>
<evidence type="ECO:0000313" key="2">
    <source>
        <dbReference type="EMBL" id="ROS01737.1"/>
    </source>
</evidence>
<dbReference type="OrthoDB" id="9807606at2"/>
<protein>
    <submittedName>
        <fullName evidence="2">Isohexenylglutaconyl-CoA hydratase</fullName>
    </submittedName>
</protein>
<dbReference type="Gene3D" id="3.90.226.10">
    <property type="entry name" value="2-enoyl-CoA Hydratase, Chain A, domain 1"/>
    <property type="match status" value="1"/>
</dbReference>
<comment type="caution">
    <text evidence="2">The sequence shown here is derived from an EMBL/GenBank/DDBJ whole genome shotgun (WGS) entry which is preliminary data.</text>
</comment>
<accession>A0A3N2DPK5</accession>
<dbReference type="PANTHER" id="PTHR42964:SF1">
    <property type="entry name" value="POLYKETIDE BIOSYNTHESIS ENOYL-COA HYDRATASE PKSH-RELATED"/>
    <property type="match status" value="1"/>
</dbReference>
<organism evidence="2 3">
    <name type="scientific">Sinobacterium caligoides</name>
    <dbReference type="NCBI Taxonomy" id="933926"/>
    <lineage>
        <taxon>Bacteria</taxon>
        <taxon>Pseudomonadati</taxon>
        <taxon>Pseudomonadota</taxon>
        <taxon>Gammaproteobacteria</taxon>
        <taxon>Cellvibrionales</taxon>
        <taxon>Spongiibacteraceae</taxon>
        <taxon>Sinobacterium</taxon>
    </lineage>
</organism>
<dbReference type="InterPro" id="IPR001753">
    <property type="entry name" value="Enoyl-CoA_hydra/iso"/>
</dbReference>
<keyword evidence="3" id="KW-1185">Reference proteome</keyword>
<dbReference type="InterPro" id="IPR014748">
    <property type="entry name" value="Enoyl-CoA_hydra_C"/>
</dbReference>
<proteinExistence type="inferred from homology"/>
<dbReference type="Gene3D" id="1.10.12.10">
    <property type="entry name" value="Lyase 2-enoyl-coa Hydratase, Chain A, domain 2"/>
    <property type="match status" value="1"/>
</dbReference>
<evidence type="ECO:0000313" key="3">
    <source>
        <dbReference type="Proteomes" id="UP000275394"/>
    </source>
</evidence>
<dbReference type="SUPFAM" id="SSF52096">
    <property type="entry name" value="ClpP/crotonase"/>
    <property type="match status" value="1"/>
</dbReference>
<gene>
    <name evidence="2" type="ORF">EDC56_2182</name>
</gene>
<dbReference type="InterPro" id="IPR051683">
    <property type="entry name" value="Enoyl-CoA_Hydratase/Isomerase"/>
</dbReference>
<dbReference type="InterPro" id="IPR029045">
    <property type="entry name" value="ClpP/crotonase-like_dom_sf"/>
</dbReference>